<proteinExistence type="predicted"/>
<evidence type="ECO:0000313" key="2">
    <source>
        <dbReference type="EMBL" id="KAK7024547.1"/>
    </source>
</evidence>
<feature type="compositionally biased region" description="Low complexity" evidence="1">
    <location>
        <begin position="1"/>
        <end position="20"/>
    </location>
</feature>
<evidence type="ECO:0000256" key="1">
    <source>
        <dbReference type="SAM" id="MobiDB-lite"/>
    </source>
</evidence>
<feature type="region of interest" description="Disordered" evidence="1">
    <location>
        <begin position="1"/>
        <end position="54"/>
    </location>
</feature>
<feature type="region of interest" description="Disordered" evidence="1">
    <location>
        <begin position="83"/>
        <end position="102"/>
    </location>
</feature>
<gene>
    <name evidence="2" type="ORF">VNI00_016222</name>
</gene>
<sequence length="218" mass="25131">MSTSQSPTSTPGSQSSDPTQVTEISTHLKRRITQLEEENEKLRSRRKRGPSECETTLARGIRKIVSLHVPIKVLIDEFDRRETAESDAENGEEGATASSPFDTEQALKREHDRNFESFQRLQGLFTRSYLQKVLEQEGFLERLKAWERPADEARGDDIKRLKVEVANWLNTLDKDDLQVLSEYEDYSFVTPHTRLGRGFQNITTGRLLCPIDYDWNDL</sequence>
<keyword evidence="3" id="KW-1185">Reference proteome</keyword>
<dbReference type="EMBL" id="JAYKXP010000121">
    <property type="protein sequence ID" value="KAK7024547.1"/>
    <property type="molecule type" value="Genomic_DNA"/>
</dbReference>
<reference evidence="2 3" key="1">
    <citation type="submission" date="2024-01" db="EMBL/GenBank/DDBJ databases">
        <title>A draft genome for a cacao thread blight-causing isolate of Paramarasmius palmivorus.</title>
        <authorList>
            <person name="Baruah I.K."/>
            <person name="Bukari Y."/>
            <person name="Amoako-Attah I."/>
            <person name="Meinhardt L.W."/>
            <person name="Bailey B.A."/>
            <person name="Cohen S.P."/>
        </authorList>
    </citation>
    <scope>NUCLEOTIDE SEQUENCE [LARGE SCALE GENOMIC DNA]</scope>
    <source>
        <strain evidence="2 3">GH-12</strain>
    </source>
</reference>
<accession>A0AAW0BDV3</accession>
<dbReference type="Proteomes" id="UP001383192">
    <property type="component" value="Unassembled WGS sequence"/>
</dbReference>
<dbReference type="AlphaFoldDB" id="A0AAW0BDV3"/>
<protein>
    <submittedName>
        <fullName evidence="2">Uncharacterized protein</fullName>
    </submittedName>
</protein>
<comment type="caution">
    <text evidence="2">The sequence shown here is derived from an EMBL/GenBank/DDBJ whole genome shotgun (WGS) entry which is preliminary data.</text>
</comment>
<evidence type="ECO:0000313" key="3">
    <source>
        <dbReference type="Proteomes" id="UP001383192"/>
    </source>
</evidence>
<name>A0AAW0BDV3_9AGAR</name>
<organism evidence="2 3">
    <name type="scientific">Paramarasmius palmivorus</name>
    <dbReference type="NCBI Taxonomy" id="297713"/>
    <lineage>
        <taxon>Eukaryota</taxon>
        <taxon>Fungi</taxon>
        <taxon>Dikarya</taxon>
        <taxon>Basidiomycota</taxon>
        <taxon>Agaricomycotina</taxon>
        <taxon>Agaricomycetes</taxon>
        <taxon>Agaricomycetidae</taxon>
        <taxon>Agaricales</taxon>
        <taxon>Marasmiineae</taxon>
        <taxon>Marasmiaceae</taxon>
        <taxon>Paramarasmius</taxon>
    </lineage>
</organism>
<dbReference type="Pfam" id="PF20414">
    <property type="entry name" value="DUF6698"/>
    <property type="match status" value="1"/>
</dbReference>
<dbReference type="InterPro" id="IPR046521">
    <property type="entry name" value="DUF6698"/>
</dbReference>